<reference evidence="2" key="2">
    <citation type="submission" date="2023-06" db="EMBL/GenBank/DDBJ databases">
        <authorList>
            <consortium name="Lawrence Berkeley National Laboratory"/>
            <person name="Mondo S.J."/>
            <person name="Hensen N."/>
            <person name="Bonometti L."/>
            <person name="Westerberg I."/>
            <person name="Brannstrom I.O."/>
            <person name="Guillou S."/>
            <person name="Cros-Aarteil S."/>
            <person name="Calhoun S."/>
            <person name="Haridas S."/>
            <person name="Kuo A."/>
            <person name="Pangilinan J."/>
            <person name="Riley R."/>
            <person name="Labutti K."/>
            <person name="Andreopoulos B."/>
            <person name="Lipzen A."/>
            <person name="Chen C."/>
            <person name="Yanf M."/>
            <person name="Daum C."/>
            <person name="Ng V."/>
            <person name="Clum A."/>
            <person name="Steindorff A."/>
            <person name="Ohm R."/>
            <person name="Martin F."/>
            <person name="Silar P."/>
            <person name="Natvig D."/>
            <person name="Lalanne C."/>
            <person name="Gautier V."/>
            <person name="Ament-Velasquez S.L."/>
            <person name="Kruys A."/>
            <person name="Hutchinson M.I."/>
            <person name="Powell A.J."/>
            <person name="Barry K."/>
            <person name="Miller A.N."/>
            <person name="Grigoriev I.V."/>
            <person name="Debuchy R."/>
            <person name="Gladieux P."/>
            <person name="Thoren M.H."/>
            <person name="Johannesson H."/>
        </authorList>
    </citation>
    <scope>NUCLEOTIDE SEQUENCE</scope>
    <source>
        <strain evidence="2">CBS 626.80</strain>
    </source>
</reference>
<comment type="caution">
    <text evidence="2">The sequence shown here is derived from an EMBL/GenBank/DDBJ whole genome shotgun (WGS) entry which is preliminary data.</text>
</comment>
<keyword evidence="3" id="KW-1185">Reference proteome</keyword>
<dbReference type="AlphaFoldDB" id="A0AAN6NZD2"/>
<protein>
    <submittedName>
        <fullName evidence="2">Uncharacterized protein</fullName>
    </submittedName>
</protein>
<accession>A0AAN6NZD2</accession>
<dbReference type="Proteomes" id="UP001303222">
    <property type="component" value="Unassembled WGS sequence"/>
</dbReference>
<organism evidence="2 3">
    <name type="scientific">Pseudoneurospora amorphoporcata</name>
    <dbReference type="NCBI Taxonomy" id="241081"/>
    <lineage>
        <taxon>Eukaryota</taxon>
        <taxon>Fungi</taxon>
        <taxon>Dikarya</taxon>
        <taxon>Ascomycota</taxon>
        <taxon>Pezizomycotina</taxon>
        <taxon>Sordariomycetes</taxon>
        <taxon>Sordariomycetidae</taxon>
        <taxon>Sordariales</taxon>
        <taxon>Sordariaceae</taxon>
        <taxon>Pseudoneurospora</taxon>
    </lineage>
</organism>
<dbReference type="EMBL" id="MU859084">
    <property type="protein sequence ID" value="KAK3954864.1"/>
    <property type="molecule type" value="Genomic_DNA"/>
</dbReference>
<evidence type="ECO:0000313" key="3">
    <source>
        <dbReference type="Proteomes" id="UP001303222"/>
    </source>
</evidence>
<evidence type="ECO:0000313" key="2">
    <source>
        <dbReference type="EMBL" id="KAK3954864.1"/>
    </source>
</evidence>
<name>A0AAN6NZD2_9PEZI</name>
<reference evidence="2" key="1">
    <citation type="journal article" date="2023" name="Mol. Phylogenet. Evol.">
        <title>Genome-scale phylogeny and comparative genomics of the fungal order Sordariales.</title>
        <authorList>
            <person name="Hensen N."/>
            <person name="Bonometti L."/>
            <person name="Westerberg I."/>
            <person name="Brannstrom I.O."/>
            <person name="Guillou S."/>
            <person name="Cros-Aarteil S."/>
            <person name="Calhoun S."/>
            <person name="Haridas S."/>
            <person name="Kuo A."/>
            <person name="Mondo S."/>
            <person name="Pangilinan J."/>
            <person name="Riley R."/>
            <person name="LaButti K."/>
            <person name="Andreopoulos B."/>
            <person name="Lipzen A."/>
            <person name="Chen C."/>
            <person name="Yan M."/>
            <person name="Daum C."/>
            <person name="Ng V."/>
            <person name="Clum A."/>
            <person name="Steindorff A."/>
            <person name="Ohm R.A."/>
            <person name="Martin F."/>
            <person name="Silar P."/>
            <person name="Natvig D.O."/>
            <person name="Lalanne C."/>
            <person name="Gautier V."/>
            <person name="Ament-Velasquez S.L."/>
            <person name="Kruys A."/>
            <person name="Hutchinson M.I."/>
            <person name="Powell A.J."/>
            <person name="Barry K."/>
            <person name="Miller A.N."/>
            <person name="Grigoriev I.V."/>
            <person name="Debuchy R."/>
            <person name="Gladieux P."/>
            <person name="Hiltunen Thoren M."/>
            <person name="Johannesson H."/>
        </authorList>
    </citation>
    <scope>NUCLEOTIDE SEQUENCE</scope>
    <source>
        <strain evidence="2">CBS 626.80</strain>
    </source>
</reference>
<feature type="region of interest" description="Disordered" evidence="1">
    <location>
        <begin position="1"/>
        <end position="26"/>
    </location>
</feature>
<proteinExistence type="predicted"/>
<sequence>MIEDLGRQPQMSCDDGRDGTVTTARAKGKPSDEKCVALGGCRLASQAITCWVEWLGIGDGVVRRWLVAALVGVLAPAGFDNGPTSACPYFPRGGGGVFK</sequence>
<evidence type="ECO:0000256" key="1">
    <source>
        <dbReference type="SAM" id="MobiDB-lite"/>
    </source>
</evidence>
<gene>
    <name evidence="2" type="ORF">QBC32DRAFT_335270</name>
</gene>